<feature type="domain" description="K Homology" evidence="4">
    <location>
        <begin position="14"/>
        <end position="89"/>
    </location>
</feature>
<dbReference type="CDD" id="cd02394">
    <property type="entry name" value="KH-I_Vigilin_rpt6"/>
    <property type="match status" value="1"/>
</dbReference>
<dbReference type="Proteomes" id="UP000195557">
    <property type="component" value="Unassembled WGS sequence"/>
</dbReference>
<sequence length="402" mass="41956">MAADADAATAPALGTAVFRVLCAETRVGGLIGRQGKRVRGIVTETGAQVKVLASTARCHERAVLIFAPRARDGPGDGCAAREGARRVVRYLTRARAVTEDECDGARDESEDESDDDDDGRRGDGVGGQDVGRSNAHVTLRLLVPAGQAGHLIGKGGENIQEVRKRANGAHVAVQEVGQVPPCATSEDRVVEIHGKPKDVRVAADAVFESLKDYLVDSSVLGHYQPTVAAPAGANVGDVGATAMRIGNHPMSAPMGMAPVGMAPVGMAPGTMMIPVMPMMTQMQPGMQPAGMPPVHDSVEIDGEKVANVLGEYGANISTIAQISGCQVSLIETNPDTNLSEVELSGPHESNIAAAKSLVRAFAEGEMMPAQAFQPGYPMYMPMPFPPQQMNEGIGSPPAPESE</sequence>
<name>A0A1Y5I3Z4_OSTTA</name>
<reference evidence="5" key="1">
    <citation type="submission" date="2017-04" db="EMBL/GenBank/DDBJ databases">
        <title>Population genomics of picophytoplankton unveils novel chromosome hypervariability.</title>
        <authorList>
            <consortium name="DOE Joint Genome Institute"/>
            <person name="Blanc-Mathieu R."/>
            <person name="Krasovec M."/>
            <person name="Hebrard M."/>
            <person name="Yau S."/>
            <person name="Desgranges E."/>
            <person name="Martin J."/>
            <person name="Schackwitz W."/>
            <person name="Kuo A."/>
            <person name="Salin G."/>
            <person name="Donnadieu C."/>
            <person name="Desdevises Y."/>
            <person name="Sanchez-Ferandin S."/>
            <person name="Moreau H."/>
            <person name="Rivals E."/>
            <person name="Grigoriev I.V."/>
            <person name="Grimsley N."/>
            <person name="Eyre-Walker A."/>
            <person name="Piganeau G."/>
        </authorList>
    </citation>
    <scope>NUCLEOTIDE SEQUENCE [LARGE SCALE GENOMIC DNA]</scope>
    <source>
        <strain evidence="5">RCC 1115</strain>
    </source>
</reference>
<dbReference type="SMART" id="SM00322">
    <property type="entry name" value="KH"/>
    <property type="match status" value="3"/>
</dbReference>
<keyword evidence="2" id="KW-0694">RNA-binding</keyword>
<gene>
    <name evidence="5" type="ORF">BE221DRAFT_187537</name>
</gene>
<evidence type="ECO:0000256" key="1">
    <source>
        <dbReference type="ARBA" id="ARBA00022737"/>
    </source>
</evidence>
<dbReference type="InterPro" id="IPR004087">
    <property type="entry name" value="KH_dom"/>
</dbReference>
<dbReference type="PROSITE" id="PS50084">
    <property type="entry name" value="KH_TYPE_1"/>
    <property type="match status" value="3"/>
</dbReference>
<dbReference type="PANTHER" id="PTHR10288">
    <property type="entry name" value="KH DOMAIN CONTAINING RNA BINDING PROTEIN"/>
    <property type="match status" value="1"/>
</dbReference>
<dbReference type="Pfam" id="PF00013">
    <property type="entry name" value="KH_1"/>
    <property type="match status" value="3"/>
</dbReference>
<dbReference type="eggNOG" id="KOG2190">
    <property type="taxonomic scope" value="Eukaryota"/>
</dbReference>
<feature type="compositionally biased region" description="Acidic residues" evidence="3">
    <location>
        <begin position="108"/>
        <end position="117"/>
    </location>
</feature>
<dbReference type="EMBL" id="KZ155838">
    <property type="protein sequence ID" value="OUS42803.1"/>
    <property type="molecule type" value="Genomic_DNA"/>
</dbReference>
<dbReference type="InterPro" id="IPR036612">
    <property type="entry name" value="KH_dom_type_1_sf"/>
</dbReference>
<accession>A0A1Y5I3Z4</accession>
<proteinExistence type="predicted"/>
<dbReference type="InterPro" id="IPR004088">
    <property type="entry name" value="KH_dom_type_1"/>
</dbReference>
<organism evidence="5">
    <name type="scientific">Ostreococcus tauri</name>
    <name type="common">Marine green alga</name>
    <dbReference type="NCBI Taxonomy" id="70448"/>
    <lineage>
        <taxon>Eukaryota</taxon>
        <taxon>Viridiplantae</taxon>
        <taxon>Chlorophyta</taxon>
        <taxon>Mamiellophyceae</taxon>
        <taxon>Mamiellales</taxon>
        <taxon>Bathycoccaceae</taxon>
        <taxon>Ostreococcus</taxon>
    </lineage>
</organism>
<dbReference type="AlphaFoldDB" id="A0A1Y5I3Z4"/>
<keyword evidence="1" id="KW-0677">Repeat</keyword>
<evidence type="ECO:0000313" key="5">
    <source>
        <dbReference type="EMBL" id="OUS42803.1"/>
    </source>
</evidence>
<feature type="region of interest" description="Disordered" evidence="3">
    <location>
        <begin position="99"/>
        <end position="131"/>
    </location>
</feature>
<evidence type="ECO:0000256" key="3">
    <source>
        <dbReference type="SAM" id="MobiDB-lite"/>
    </source>
</evidence>
<feature type="domain" description="K Homology" evidence="4">
    <location>
        <begin position="135"/>
        <end position="211"/>
    </location>
</feature>
<feature type="domain" description="K Homology" evidence="4">
    <location>
        <begin position="292"/>
        <end position="363"/>
    </location>
</feature>
<dbReference type="GO" id="GO:0003723">
    <property type="term" value="F:RNA binding"/>
    <property type="evidence" value="ECO:0007669"/>
    <property type="project" value="UniProtKB-UniRule"/>
</dbReference>
<protein>
    <recommendedName>
        <fullName evidence="4">K Homology domain-containing protein</fullName>
    </recommendedName>
</protein>
<dbReference type="SUPFAM" id="SSF54791">
    <property type="entry name" value="Eukaryotic type KH-domain (KH-domain type I)"/>
    <property type="match status" value="3"/>
</dbReference>
<evidence type="ECO:0000259" key="4">
    <source>
        <dbReference type="SMART" id="SM00322"/>
    </source>
</evidence>
<evidence type="ECO:0000256" key="2">
    <source>
        <dbReference type="PROSITE-ProRule" id="PRU00117"/>
    </source>
</evidence>
<dbReference type="Gene3D" id="3.30.1370.10">
    <property type="entry name" value="K Homology domain, type 1"/>
    <property type="match status" value="3"/>
</dbReference>